<keyword evidence="1" id="KW-0521">NADP</keyword>
<dbReference type="GO" id="GO:0008218">
    <property type="term" value="P:bioluminescence"/>
    <property type="evidence" value="ECO:0007669"/>
    <property type="project" value="InterPro"/>
</dbReference>
<gene>
    <name evidence="2" type="ORF">H9Y05_10785</name>
</gene>
<sequence length="332" mass="37605">MKELGNGNEFPGISLGITESEYLELQRTVNKQVQFNGWFTKDSVRQSLLALGGWLEKGQLENWLAPYSWNERPKRVGIIMAGNIPLVGFHDLLCVVLSGNTAVCKMSSDDKTLLPALVKALYHFLPGLKERIVLSEGKIGEIDAVIATGSNNSHLYFEQYFGKYPHIFRKNRTSVAILNGSESEAELTELGTDIFSYFGLGCRNVSHLLLPEGYDFTHFFQGIFPHSDVINHFKYGNNYDYNKAVYLMNQLPLLDNNFVLLRETEDLHSPLAMVHYHFYKNDDDIRSYLKQHEEALQVVVGKEYTPFGKAQSPGLSDYADGIDTMSWLNTLT</sequence>
<dbReference type="InterPro" id="IPR016161">
    <property type="entry name" value="Ald_DH/histidinol_DH"/>
</dbReference>
<accession>A0A8J6U2G6</accession>
<organism evidence="2 3">
    <name type="scientific">Taishania pollutisoli</name>
    <dbReference type="NCBI Taxonomy" id="2766479"/>
    <lineage>
        <taxon>Bacteria</taxon>
        <taxon>Pseudomonadati</taxon>
        <taxon>Bacteroidota</taxon>
        <taxon>Flavobacteriia</taxon>
        <taxon>Flavobacteriales</taxon>
        <taxon>Crocinitomicaceae</taxon>
        <taxon>Taishania</taxon>
    </lineage>
</organism>
<proteinExistence type="predicted"/>
<evidence type="ECO:0000256" key="1">
    <source>
        <dbReference type="ARBA" id="ARBA00022857"/>
    </source>
</evidence>
<dbReference type="EMBL" id="JACVEL010000006">
    <property type="protein sequence ID" value="MBC9812955.1"/>
    <property type="molecule type" value="Genomic_DNA"/>
</dbReference>
<dbReference type="Pfam" id="PF05893">
    <property type="entry name" value="LuxC"/>
    <property type="match status" value="1"/>
</dbReference>
<dbReference type="Proteomes" id="UP000652681">
    <property type="component" value="Unassembled WGS sequence"/>
</dbReference>
<evidence type="ECO:0000313" key="2">
    <source>
        <dbReference type="EMBL" id="MBC9812955.1"/>
    </source>
</evidence>
<evidence type="ECO:0000313" key="3">
    <source>
        <dbReference type="Proteomes" id="UP000652681"/>
    </source>
</evidence>
<dbReference type="SUPFAM" id="SSF53720">
    <property type="entry name" value="ALDH-like"/>
    <property type="match status" value="1"/>
</dbReference>
<keyword evidence="3" id="KW-1185">Reference proteome</keyword>
<dbReference type="InterPro" id="IPR008670">
    <property type="entry name" value="CoA_reduct_LuxC"/>
</dbReference>
<name>A0A8J6U2G6_9FLAO</name>
<dbReference type="AlphaFoldDB" id="A0A8J6U2G6"/>
<protein>
    <submittedName>
        <fullName evidence="2">Acyl-CoA reductase</fullName>
    </submittedName>
</protein>
<comment type="caution">
    <text evidence="2">The sequence shown here is derived from an EMBL/GenBank/DDBJ whole genome shotgun (WGS) entry which is preliminary data.</text>
</comment>
<dbReference type="GO" id="GO:0003995">
    <property type="term" value="F:acyl-CoA dehydrogenase activity"/>
    <property type="evidence" value="ECO:0007669"/>
    <property type="project" value="InterPro"/>
</dbReference>
<reference evidence="2" key="1">
    <citation type="submission" date="2020-09" db="EMBL/GenBank/DDBJ databases">
        <title>Taishania pollutisoli gen. nov., sp. nov., Isolated from Tetrabromobisphenol A-Contaminated Soil.</title>
        <authorList>
            <person name="Chen Q."/>
        </authorList>
    </citation>
    <scope>NUCLEOTIDE SEQUENCE</scope>
    <source>
        <strain evidence="2">CZZ-1</strain>
    </source>
</reference>